<proteinExistence type="predicted"/>
<feature type="transmembrane region" description="Helical" evidence="1">
    <location>
        <begin position="190"/>
        <end position="208"/>
    </location>
</feature>
<keyword evidence="1" id="KW-0472">Membrane</keyword>
<dbReference type="EMBL" id="JAOXXL010000003">
    <property type="protein sequence ID" value="MCY7007393.1"/>
    <property type="molecule type" value="Genomic_DNA"/>
</dbReference>
<feature type="transmembrane region" description="Helical" evidence="1">
    <location>
        <begin position="301"/>
        <end position="320"/>
    </location>
</feature>
<feature type="transmembrane region" description="Helical" evidence="1">
    <location>
        <begin position="394"/>
        <end position="411"/>
    </location>
</feature>
<evidence type="ECO:0000256" key="1">
    <source>
        <dbReference type="SAM" id="Phobius"/>
    </source>
</evidence>
<keyword evidence="1" id="KW-1133">Transmembrane helix</keyword>
<gene>
    <name evidence="2" type="ORF">OCK72_01850</name>
</gene>
<accession>A0ABT4DFM9</accession>
<dbReference type="Proteomes" id="UP001062738">
    <property type="component" value="Unassembled WGS sequence"/>
</dbReference>
<protein>
    <submittedName>
        <fullName evidence="2">DUF1576 domain-containing protein</fullName>
    </submittedName>
</protein>
<feature type="transmembrane region" description="Helical" evidence="1">
    <location>
        <begin position="91"/>
        <end position="111"/>
    </location>
</feature>
<feature type="transmembrane region" description="Helical" evidence="1">
    <location>
        <begin position="55"/>
        <end position="79"/>
    </location>
</feature>
<feature type="transmembrane region" description="Helical" evidence="1">
    <location>
        <begin position="229"/>
        <end position="247"/>
    </location>
</feature>
<feature type="transmembrane region" description="Helical" evidence="1">
    <location>
        <begin position="353"/>
        <end position="374"/>
    </location>
</feature>
<evidence type="ECO:0000313" key="2">
    <source>
        <dbReference type="EMBL" id="MCY7007393.1"/>
    </source>
</evidence>
<evidence type="ECO:0000313" key="3">
    <source>
        <dbReference type="Proteomes" id="UP001062738"/>
    </source>
</evidence>
<name>A0ABT4DFM9_FUSSI</name>
<feature type="transmembrane region" description="Helical" evidence="1">
    <location>
        <begin position="131"/>
        <end position="152"/>
    </location>
</feature>
<dbReference type="Pfam" id="PF07613">
    <property type="entry name" value="DUF1576"/>
    <property type="match status" value="2"/>
</dbReference>
<feature type="transmembrane region" description="Helical" evidence="1">
    <location>
        <begin position="159"/>
        <end position="178"/>
    </location>
</feature>
<feature type="transmembrane region" description="Helical" evidence="1">
    <location>
        <begin position="326"/>
        <end position="346"/>
    </location>
</feature>
<keyword evidence="1" id="KW-0812">Transmembrane</keyword>
<organism evidence="2 3">
    <name type="scientific">Fusobacterium simiae</name>
    <dbReference type="NCBI Taxonomy" id="855"/>
    <lineage>
        <taxon>Bacteria</taxon>
        <taxon>Fusobacteriati</taxon>
        <taxon>Fusobacteriota</taxon>
        <taxon>Fusobacteriia</taxon>
        <taxon>Fusobacteriales</taxon>
        <taxon>Fusobacteriaceae</taxon>
        <taxon>Fusobacterium</taxon>
    </lineage>
</organism>
<comment type="caution">
    <text evidence="2">The sequence shown here is derived from an EMBL/GenBank/DDBJ whole genome shotgun (WGS) entry which is preliminary data.</text>
</comment>
<feature type="transmembrane region" description="Helical" evidence="1">
    <location>
        <begin position="272"/>
        <end position="294"/>
    </location>
</feature>
<sequence>MDKITQRMKQIEILTIVLFMLILIFFIIYVINEHENIFLGMYKIITSPAILVTDFIHVGGIGAAFFNAILIFSFNFFLVKLFKVKITGITIAAFFTVFGFSFFGKNILNILPFYLGGILYSVYTSTDFSEHIVSIAFSSALAPFVSSIAFYGEISFETSYINAILIGVLIGFIVVPLAKSLYDFHEGYDLYNLGFTAGILGSVIIAVLKLYHFEITPQFLLSIEYDIPLKILCSSVFISLIIIGFYINDNSFSGYLSLIKDDGYKSDFTQKYGYGLTLINMGIMGFISIVFVMITGQTFNGPVLAALFTVVGFSANGKTIFNTLPILIGVLLASLGSKGSIFTLAISGLFGTALAPISGIFGPIAGIIAGWLHLAVVQNVGLVHGGLNLYNNGFSAGIVAGFLLPIFNMITDNNNQRKMNIQRKHMNFLKAVQTNIKKRMDEKENKENK</sequence>
<keyword evidence="3" id="KW-1185">Reference proteome</keyword>
<dbReference type="InterPro" id="IPR011470">
    <property type="entry name" value="DUF1576"/>
</dbReference>
<feature type="transmembrane region" description="Helical" evidence="1">
    <location>
        <begin position="12"/>
        <end position="31"/>
    </location>
</feature>
<dbReference type="RefSeq" id="WP_265151606.1">
    <property type="nucleotide sequence ID" value="NZ_JAOXXL010000003.1"/>
</dbReference>
<reference evidence="2" key="1">
    <citation type="submission" date="2022-09" db="EMBL/GenBank/DDBJ databases">
        <authorList>
            <person name="Zoaiter M."/>
        </authorList>
    </citation>
    <scope>NUCLEOTIDE SEQUENCE</scope>
    <source>
        <strain evidence="2">DSM 19848</strain>
    </source>
</reference>